<comment type="caution">
    <text evidence="5">Lacks conserved residue(s) required for the propagation of feature annotation.</text>
</comment>
<keyword evidence="5" id="KW-0813">Transport</keyword>
<name>A0ABS7E3I3_9GAMM</name>
<comment type="caution">
    <text evidence="7">The sequence shown here is derived from an EMBL/GenBank/DDBJ whole genome shotgun (WGS) entry which is preliminary data.</text>
</comment>
<dbReference type="InterPro" id="IPR008756">
    <property type="entry name" value="Peptidase_M56"/>
</dbReference>
<dbReference type="RefSeq" id="WP_220109738.1">
    <property type="nucleotide sequence ID" value="NZ_JAHZST010000006.1"/>
</dbReference>
<feature type="transmembrane region" description="Helical" evidence="5">
    <location>
        <begin position="180"/>
        <end position="203"/>
    </location>
</feature>
<dbReference type="InterPro" id="IPR003538">
    <property type="entry name" value="TonB"/>
</dbReference>
<dbReference type="SUPFAM" id="SSF74653">
    <property type="entry name" value="TolA/TonB C-terminal domain"/>
    <property type="match status" value="1"/>
</dbReference>
<evidence type="ECO:0000259" key="6">
    <source>
        <dbReference type="PROSITE" id="PS52015"/>
    </source>
</evidence>
<keyword evidence="5" id="KW-0735">Signal-anchor</keyword>
<dbReference type="Gene3D" id="3.30.2420.10">
    <property type="entry name" value="TonB"/>
    <property type="match status" value="1"/>
</dbReference>
<feature type="transmembrane region" description="Helical" evidence="5">
    <location>
        <begin position="35"/>
        <end position="55"/>
    </location>
</feature>
<comment type="function">
    <text evidence="5">Interacts with outer membrane receptor proteins that carry out high-affinity binding and energy dependent uptake into the periplasmic space of specific substrates. It could act to transduce energy from the cytoplasmic membrane to specific energy-requiring processes in the outer membrane, resulting in the release into the periplasm of ligands bound by these outer membrane proteins.</text>
</comment>
<feature type="transmembrane region" description="Helical" evidence="5">
    <location>
        <begin position="91"/>
        <end position="110"/>
    </location>
</feature>
<dbReference type="PANTHER" id="PTHR34978:SF3">
    <property type="entry name" value="SLR0241 PROTEIN"/>
    <property type="match status" value="1"/>
</dbReference>
<evidence type="ECO:0000256" key="1">
    <source>
        <dbReference type="ARBA" id="ARBA00004167"/>
    </source>
</evidence>
<accession>A0ABS7E3I3</accession>
<dbReference type="NCBIfam" id="TIGR01352">
    <property type="entry name" value="tonB_Cterm"/>
    <property type="match status" value="1"/>
</dbReference>
<proteinExistence type="inferred from homology"/>
<evidence type="ECO:0000313" key="7">
    <source>
        <dbReference type="EMBL" id="MBW8184220.1"/>
    </source>
</evidence>
<gene>
    <name evidence="7" type="ORF">K0625_11075</name>
</gene>
<feature type="transmembrane region" description="Helical" evidence="5">
    <location>
        <begin position="6"/>
        <end position="23"/>
    </location>
</feature>
<comment type="subcellular location">
    <subcellularLocation>
        <location evidence="5">Cell inner membrane</location>
        <topology evidence="5">Single-pass membrane protein</topology>
        <orientation evidence="5">Periplasmic side</orientation>
    </subcellularLocation>
    <subcellularLocation>
        <location evidence="1">Membrane</location>
        <topology evidence="1">Single-pass membrane protein</topology>
    </subcellularLocation>
</comment>
<dbReference type="InterPro" id="IPR052173">
    <property type="entry name" value="Beta-lactam_resp_regulator"/>
</dbReference>
<organism evidence="7 8">
    <name type="scientific">Shewanella nanhaiensis</name>
    <dbReference type="NCBI Taxonomy" id="2864872"/>
    <lineage>
        <taxon>Bacteria</taxon>
        <taxon>Pseudomonadati</taxon>
        <taxon>Pseudomonadota</taxon>
        <taxon>Gammaproteobacteria</taxon>
        <taxon>Alteromonadales</taxon>
        <taxon>Shewanellaceae</taxon>
        <taxon>Shewanella</taxon>
    </lineage>
</organism>
<sequence>MLNWLMEQTILISLICAILLVGHKQILKLFGAHHTYALWLAIPMLLLGSAIIHLVPNLLSNSRIIQLEHYRVLADRTLADNELFLSAPTLLAIWSLGLAFMLMTIAVHAVRLKQLINHSSPFTSIETRLPVIQHQDIHSPMLAGLRQPKIIVPYGFEQLSIAQQTAVIEHEQYHHRRGDIGVNLIAFALLSIFWFNPICWLAYRRFRDDQELACDAQITASMNTDEKIAYSRALLTYSQQAHIGMLHTHYGNKNILKERILQMKKQHGKSTLAIIGLTLGLGFSGLMLNQQVQAGDKHDSTHTVKKQQIHPLTRVEPKYPKAAVEAKQNGFVQLEFDIKKSGAVANISVIKSSPKGVFDKQAVKALKQWTYKKSKQGAKDVQVQLDFVIDEPAADVERIKVTAN</sequence>
<keyword evidence="2 5" id="KW-0812">Transmembrane</keyword>
<keyword evidence="5" id="KW-1003">Cell membrane</keyword>
<comment type="similarity">
    <text evidence="5">Belongs to the TonB family.</text>
</comment>
<dbReference type="EMBL" id="JAHZST010000006">
    <property type="protein sequence ID" value="MBW8184220.1"/>
    <property type="molecule type" value="Genomic_DNA"/>
</dbReference>
<dbReference type="Proteomes" id="UP001195963">
    <property type="component" value="Unassembled WGS sequence"/>
</dbReference>
<keyword evidence="5" id="KW-0997">Cell inner membrane</keyword>
<dbReference type="Pfam" id="PF05569">
    <property type="entry name" value="Peptidase_M56"/>
    <property type="match status" value="1"/>
</dbReference>
<keyword evidence="3 5" id="KW-1133">Transmembrane helix</keyword>
<evidence type="ECO:0000256" key="4">
    <source>
        <dbReference type="ARBA" id="ARBA00023136"/>
    </source>
</evidence>
<evidence type="ECO:0000256" key="5">
    <source>
        <dbReference type="RuleBase" id="RU362123"/>
    </source>
</evidence>
<dbReference type="PANTHER" id="PTHR34978">
    <property type="entry name" value="POSSIBLE SENSOR-TRANSDUCER PROTEIN BLAR"/>
    <property type="match status" value="1"/>
</dbReference>
<dbReference type="PRINTS" id="PR01374">
    <property type="entry name" value="TONBPROTEIN"/>
</dbReference>
<dbReference type="InterPro" id="IPR006260">
    <property type="entry name" value="TonB/TolA_C"/>
</dbReference>
<protein>
    <recommendedName>
        <fullName evidence="5">Protein TonB</fullName>
    </recommendedName>
</protein>
<dbReference type="CDD" id="cd07341">
    <property type="entry name" value="M56_BlaR1_MecR1_like"/>
    <property type="match status" value="1"/>
</dbReference>
<evidence type="ECO:0000256" key="2">
    <source>
        <dbReference type="ARBA" id="ARBA00022692"/>
    </source>
</evidence>
<reference evidence="7 8" key="1">
    <citation type="submission" date="2021-07" db="EMBL/GenBank/DDBJ databases">
        <title>Shewanella sp. nov, isolated from SCS.</title>
        <authorList>
            <person name="Cao W.R."/>
        </authorList>
    </citation>
    <scope>NUCLEOTIDE SEQUENCE [LARGE SCALE GENOMIC DNA]</scope>
    <source>
        <strain evidence="7 8">NR704-98</strain>
    </source>
</reference>
<dbReference type="Pfam" id="PF03544">
    <property type="entry name" value="TonB_C"/>
    <property type="match status" value="1"/>
</dbReference>
<keyword evidence="8" id="KW-1185">Reference proteome</keyword>
<keyword evidence="5" id="KW-0653">Protein transport</keyword>
<evidence type="ECO:0000256" key="3">
    <source>
        <dbReference type="ARBA" id="ARBA00022989"/>
    </source>
</evidence>
<dbReference type="InterPro" id="IPR037682">
    <property type="entry name" value="TonB_C"/>
</dbReference>
<dbReference type="PROSITE" id="PS52015">
    <property type="entry name" value="TONB_CTD"/>
    <property type="match status" value="1"/>
</dbReference>
<keyword evidence="4 5" id="KW-0472">Membrane</keyword>
<feature type="domain" description="TonB C-terminal" evidence="6">
    <location>
        <begin position="304"/>
        <end position="396"/>
    </location>
</feature>
<evidence type="ECO:0000313" key="8">
    <source>
        <dbReference type="Proteomes" id="UP001195963"/>
    </source>
</evidence>